<dbReference type="OrthoDB" id="5978936at2759"/>
<dbReference type="PANTHER" id="PTHR38340">
    <property type="entry name" value="S-LAYER PROTEIN"/>
    <property type="match status" value="1"/>
</dbReference>
<evidence type="ECO:0000256" key="2">
    <source>
        <dbReference type="ARBA" id="ARBA00022525"/>
    </source>
</evidence>
<dbReference type="GO" id="GO:0005509">
    <property type="term" value="F:calcium ion binding"/>
    <property type="evidence" value="ECO:0007669"/>
    <property type="project" value="InterPro"/>
</dbReference>
<dbReference type="InterPro" id="IPR050557">
    <property type="entry name" value="RTX_toxin/Mannuronan_C5-epim"/>
</dbReference>
<dbReference type="InterPro" id="IPR011049">
    <property type="entry name" value="Serralysin-like_metalloprot_C"/>
</dbReference>
<accession>A0A9X0A2N9</accession>
<dbReference type="PRINTS" id="PR00313">
    <property type="entry name" value="CABNDNGRPT"/>
</dbReference>
<keyword evidence="3" id="KW-0732">Signal</keyword>
<dbReference type="GO" id="GO:0005576">
    <property type="term" value="C:extracellular region"/>
    <property type="evidence" value="ECO:0007669"/>
    <property type="project" value="UniProtKB-SubCell"/>
</dbReference>
<dbReference type="InterPro" id="IPR001343">
    <property type="entry name" value="Hemolysn_Ca-bd"/>
</dbReference>
<sequence>MSYLATPEKTVQWLIAFFIILKCIEASKTSSAKHVEDDVDGLLANSSSLQAKWFNNLSKDLLNQTSASFKNGSAAFDPDVVVQNMIDSLKEESKAQGKQVPEYYYQSLEDLKTDPDFIKIRREFDEALNGERNMMTIGTDLPELQEEESNPIKDVGLKGQVITGEETESENDLIRYSNYMSGAGSTTGGFLAGLPQDIKDITKGTMNSLTFKYDLLQYKLKKGIKVDVLRDENFDNMVKYNIAPREELRTKRGGVPGIDETVVSEQFEEIKRLSGVSDEQRLAQQNFNTQKKLRQQRGRTSSRKIAGKMLLKVGNGVETASTAFSFAQGGIDTAAGSDMIQKARDLRARGQIKEVDYNELMTNGRLRVAQGSFGLANGMKNVVKFVGKRVEKNLEKRAIQAGKKLFNQAKRFGSFVGGAISVGTSVVSMTKNIIAARDAKNVGKAVMYRVMAAVDGVTAVLDVISVALDFLFPPLSVIVDLVSTILQIINTILGFFADLIDFRTHAERVHEEFKTYIESEAFKKYLRNMADEYKRRGFDIFTYLVDAEVAGIEADKETLQAERRNFTECLTDKAKADFNNKQLRVALLDPTSFGKTLRGRTNDDEIVAGFGPDRIYGEEGDDVLFGRGGNDTIYGGPGNDYLNGGTGRDTLLGGEGDDFLVCEPGVDIRCEGEEGEDILALSGESLMFKDALQGGNNIMMGRQGFPLIESPVTGIYLDIGYSSGSGSSAKKGRGGINLGSCFPGWPDGFNTLIHKPAFISSSNLEQRFESLFNSKNPVSLTNTNELISKMLWFLAEKNGVKYFCDGISFYAISSSSVRVARDAINSISTSHAVYSNERLQYRGNNELEALLVFAFRSIFVFDEFEKISAAQPDNLTILSHYIPTTVIGSDDHNVIDLSYGLGDVVYTGEGNNVISIGSTLNWYSDTDSTVGAQKHEGFYTWAKYIVGGSGNNTLVIQYMPLPGESVENRYYGQWQLRNIDSLADMGSSSSFSTHIVYLQNIKTVEIHAPDLGASNQRYLNIDAENYDGARRYILDDAKFFSGPLSSENDVTVLPRRLKRTVHIKFGTATKNTISFKHYEDERNPINTVNIRRHNEGFLTFSRSGPRPRLVNAMNVISFPSCKHIIGNNKENLLIAVGGQTTIEADDGDDTLVSARGRHELIGGDGADTYVLHGPDVADYLTINVIMGADGHTIRCKTTIDGTWMEADGRLDIEVLKHDHESVLLNTVEIIPAEGDESKNLGTIAKDTTNKKIIFRPGLNFNSLEKNKAKTLRIKFTTTGSMSTIKERDYGNQLRFESISSLDHLTASTEDNKLVFKDKSNPPRTVLIDHEWSNKLTNGIYTSVFDLIVDFVERFPLILFRGQDEQQYNRATSKDIIKFLYKHLENLVSDLGQDYDTLLDSTSLPSTVGPEIDIGNGQNIVLAKTRNKTYTIGSKSSGSIIIAKNFAQGTGNVTIKGGDDRNSLNAVVIGAGSDTPVEIQMGPHDLIITGARPSDVVFYLDNDMVHLKDSTQRDLIQRWNYDNCKNIIFKHSVQATSTPRSRMKEQTEIIFDCPKYVLSKVSASYRDFNPYSVSYDSLTVNKLKLNCPYNKEDVIIRITSGPVIGGNWINSIQVMLTPDPWRGYAKTRYQYLLIPTSYPLTRNSMSRCWSTPFASGLRLVSNFAMGW</sequence>
<dbReference type="SUPFAM" id="SSF51120">
    <property type="entry name" value="beta-Roll"/>
    <property type="match status" value="2"/>
</dbReference>
<keyword evidence="2" id="KW-0964">Secreted</keyword>
<name>A0A9X0A2N9_9CNID</name>
<dbReference type="Proteomes" id="UP001163046">
    <property type="component" value="Unassembled WGS sequence"/>
</dbReference>
<organism evidence="4 5">
    <name type="scientific">Desmophyllum pertusum</name>
    <dbReference type="NCBI Taxonomy" id="174260"/>
    <lineage>
        <taxon>Eukaryota</taxon>
        <taxon>Metazoa</taxon>
        <taxon>Cnidaria</taxon>
        <taxon>Anthozoa</taxon>
        <taxon>Hexacorallia</taxon>
        <taxon>Scleractinia</taxon>
        <taxon>Caryophylliina</taxon>
        <taxon>Caryophylliidae</taxon>
        <taxon>Desmophyllum</taxon>
    </lineage>
</organism>
<keyword evidence="5" id="KW-1185">Reference proteome</keyword>
<dbReference type="Gene3D" id="2.150.10.10">
    <property type="entry name" value="Serralysin-like metalloprotease, C-terminal"/>
    <property type="match status" value="2"/>
</dbReference>
<evidence type="ECO:0000313" key="5">
    <source>
        <dbReference type="Proteomes" id="UP001163046"/>
    </source>
</evidence>
<evidence type="ECO:0000256" key="3">
    <source>
        <dbReference type="SAM" id="SignalP"/>
    </source>
</evidence>
<dbReference type="PANTHER" id="PTHR38340:SF1">
    <property type="entry name" value="S-LAYER PROTEIN"/>
    <property type="match status" value="1"/>
</dbReference>
<feature type="signal peptide" evidence="3">
    <location>
        <begin position="1"/>
        <end position="26"/>
    </location>
</feature>
<feature type="chain" id="PRO_5040731024" evidence="3">
    <location>
        <begin position="27"/>
        <end position="1666"/>
    </location>
</feature>
<evidence type="ECO:0000256" key="1">
    <source>
        <dbReference type="ARBA" id="ARBA00004613"/>
    </source>
</evidence>
<comment type="caution">
    <text evidence="4">The sequence shown here is derived from an EMBL/GenBank/DDBJ whole genome shotgun (WGS) entry which is preliminary data.</text>
</comment>
<protein>
    <submittedName>
        <fullName evidence="4">Uncharacterized protein</fullName>
    </submittedName>
</protein>
<evidence type="ECO:0000313" key="4">
    <source>
        <dbReference type="EMBL" id="KAJ7392282.1"/>
    </source>
</evidence>
<dbReference type="Pfam" id="PF00353">
    <property type="entry name" value="HemolysinCabind"/>
    <property type="match status" value="2"/>
</dbReference>
<proteinExistence type="predicted"/>
<dbReference type="InterPro" id="IPR018511">
    <property type="entry name" value="Hemolysin-typ_Ca-bd_CS"/>
</dbReference>
<dbReference type="EMBL" id="MU825402">
    <property type="protein sequence ID" value="KAJ7392282.1"/>
    <property type="molecule type" value="Genomic_DNA"/>
</dbReference>
<comment type="subcellular location">
    <subcellularLocation>
        <location evidence="1">Secreted</location>
    </subcellularLocation>
</comment>
<gene>
    <name evidence="4" type="ORF">OS493_013662</name>
</gene>
<reference evidence="4" key="1">
    <citation type="submission" date="2023-01" db="EMBL/GenBank/DDBJ databases">
        <title>Genome assembly of the deep-sea coral Lophelia pertusa.</title>
        <authorList>
            <person name="Herrera S."/>
            <person name="Cordes E."/>
        </authorList>
    </citation>
    <scope>NUCLEOTIDE SEQUENCE</scope>
    <source>
        <strain evidence="4">USNM1676648</strain>
        <tissue evidence="4">Polyp</tissue>
    </source>
</reference>
<dbReference type="PROSITE" id="PS00330">
    <property type="entry name" value="HEMOLYSIN_CALCIUM"/>
    <property type="match status" value="3"/>
</dbReference>